<feature type="region of interest" description="Disordered" evidence="2">
    <location>
        <begin position="1"/>
        <end position="25"/>
    </location>
</feature>
<dbReference type="PROSITE" id="PS50181">
    <property type="entry name" value="FBOX"/>
    <property type="match status" value="1"/>
</dbReference>
<dbReference type="Pfam" id="PF07393">
    <property type="entry name" value="Sec10_HB"/>
    <property type="match status" value="1"/>
</dbReference>
<protein>
    <submittedName>
        <fullName evidence="4">F-box domain, exocyst complex component Sec10, F-box-like domain superfamily</fullName>
    </submittedName>
</protein>
<feature type="compositionally biased region" description="Polar residues" evidence="2">
    <location>
        <begin position="201"/>
        <end position="217"/>
    </location>
</feature>
<accession>A0A9Q9AZJ2</accession>
<feature type="compositionally biased region" description="Polar residues" evidence="2">
    <location>
        <begin position="139"/>
        <end position="161"/>
    </location>
</feature>
<feature type="region of interest" description="Disordered" evidence="2">
    <location>
        <begin position="198"/>
        <end position="217"/>
    </location>
</feature>
<organism evidence="4 5">
    <name type="scientific">Septoria linicola</name>
    <dbReference type="NCBI Taxonomy" id="215465"/>
    <lineage>
        <taxon>Eukaryota</taxon>
        <taxon>Fungi</taxon>
        <taxon>Dikarya</taxon>
        <taxon>Ascomycota</taxon>
        <taxon>Pezizomycotina</taxon>
        <taxon>Dothideomycetes</taxon>
        <taxon>Dothideomycetidae</taxon>
        <taxon>Mycosphaerellales</taxon>
        <taxon>Mycosphaerellaceae</taxon>
        <taxon>Septoria</taxon>
    </lineage>
</organism>
<dbReference type="Proteomes" id="UP001056384">
    <property type="component" value="Chromosome 10"/>
</dbReference>
<feature type="region of interest" description="Disordered" evidence="2">
    <location>
        <begin position="120"/>
        <end position="161"/>
    </location>
</feature>
<dbReference type="InterPro" id="IPR036047">
    <property type="entry name" value="F-box-like_dom_sf"/>
</dbReference>
<dbReference type="PANTHER" id="PTHR12100">
    <property type="entry name" value="SEC10"/>
    <property type="match status" value="1"/>
</dbReference>
<name>A0A9Q9AZJ2_9PEZI</name>
<dbReference type="EMBL" id="CP099427">
    <property type="protein sequence ID" value="USW58089.1"/>
    <property type="molecule type" value="Genomic_DNA"/>
</dbReference>
<proteinExistence type="predicted"/>
<feature type="region of interest" description="Disordered" evidence="2">
    <location>
        <begin position="560"/>
        <end position="603"/>
    </location>
</feature>
<dbReference type="PANTHER" id="PTHR12100:SF1">
    <property type="entry name" value="RECYCLIN-1"/>
    <property type="match status" value="1"/>
</dbReference>
<dbReference type="GO" id="GO:0006893">
    <property type="term" value="P:Golgi to plasma membrane transport"/>
    <property type="evidence" value="ECO:0007669"/>
    <property type="project" value="TreeGrafter"/>
</dbReference>
<dbReference type="Gene3D" id="1.20.1280.50">
    <property type="match status" value="1"/>
</dbReference>
<dbReference type="InterPro" id="IPR009976">
    <property type="entry name" value="Sec10-like"/>
</dbReference>
<keyword evidence="1" id="KW-0175">Coiled coil</keyword>
<dbReference type="SMART" id="SM00256">
    <property type="entry name" value="FBOX"/>
    <property type="match status" value="1"/>
</dbReference>
<keyword evidence="5" id="KW-1185">Reference proteome</keyword>
<dbReference type="InterPro" id="IPR048627">
    <property type="entry name" value="Sec10_HB"/>
</dbReference>
<feature type="domain" description="F-box" evidence="3">
    <location>
        <begin position="55"/>
        <end position="101"/>
    </location>
</feature>
<evidence type="ECO:0000259" key="3">
    <source>
        <dbReference type="PROSITE" id="PS50181"/>
    </source>
</evidence>
<dbReference type="GO" id="GO:0000145">
    <property type="term" value="C:exocyst"/>
    <property type="evidence" value="ECO:0007669"/>
    <property type="project" value="TreeGrafter"/>
</dbReference>
<evidence type="ECO:0000256" key="1">
    <source>
        <dbReference type="SAM" id="Coils"/>
    </source>
</evidence>
<evidence type="ECO:0000313" key="5">
    <source>
        <dbReference type="Proteomes" id="UP001056384"/>
    </source>
</evidence>
<sequence>MSGQSTPVLGSSNAQKRHSRNPSTFDALKKVQINGGSHGRSSEHVFSSLRATQMVESKPLLPAELLATILDYLPVSDLCRFARVSRRLREMVYDDTRWIQKLKAMRAWNEAEARQRVEEAMKRKTEAQLAKQAEESRRTGVSQPSSANGTSASGGRQPTANVTMFDAGVEEERYRNSIESQHKSPLKKRGALADGFDELTVNGTPASPSRTIQQADPQSALHVFERVRSIRGYARQEFGKIYGALGPIYLDLARTKGHSDAQIFRTYRDPEQQAQILSNLKRFAQCDISHDWEAREERLDSMIGVFENAILQEFEQGYNADDVTGRMHRYAHVLVALNGGSAAIDAFISNHAIMTKTKRLGQPPDCLEGCAPGHVDLNPAQRFFEGLASAMIQQAGVIDATFPASVDILTPFWNRLCEEVISEYLTALFDEAHSRGTETYVKAVAGTFGQALRLVSSLKATKASPVSFQNDSKQTLVRCFDKHVDLYLAEEFEVFRNKAESEVSQWEKELSEQEASTEAFYMSNVNRQAAKRDFLSSFRKVIMMPVNMFPGSTAAKPASVADRSSAAGDSGGVDTSYAGGRPGSPAMGVSPLRPGTPAQEAPTTELAAKTAILNSRLEGIKSLFSVEVALNLTHLAKASIERAALMIEMGGKDGEEAKKQCSAMFVTLLDILGTRHVRNGFDKAVGHLGQYNPREVRKFKEGTKSSEGVAAGSSAHIGVEPLVTFLELVNVGDLIQQMIDVFYTQELIAKKLIDRDDFLDPAVKDKKKFEQMLDERVAAGLNKGIDVLMDEVEYICATTQKPTDFNPGKDDPMIDIGPTSTAKQIVDIVSGHTGMLVGSTDKNMLDVFNQEVGLRLFTALCKHFKRQRISVDGAIKLISDINHYSQFISTLRQKPLMPYYEALRELSQIFLVYIEPPATSYFQANAKGKRASILSTKATSTQLQAKELATIVADSQRFRGIFPAEEVYEFAERRADWYMVKGDVERAMYGVGCVLM</sequence>
<feature type="compositionally biased region" description="Polar residues" evidence="2">
    <location>
        <begin position="1"/>
        <end position="14"/>
    </location>
</feature>
<dbReference type="Pfam" id="PF12937">
    <property type="entry name" value="F-box-like"/>
    <property type="match status" value="1"/>
</dbReference>
<dbReference type="SUPFAM" id="SSF81383">
    <property type="entry name" value="F-box domain"/>
    <property type="match status" value="1"/>
</dbReference>
<evidence type="ECO:0000256" key="2">
    <source>
        <dbReference type="SAM" id="MobiDB-lite"/>
    </source>
</evidence>
<dbReference type="OrthoDB" id="5554140at2759"/>
<dbReference type="InterPro" id="IPR001810">
    <property type="entry name" value="F-box_dom"/>
</dbReference>
<dbReference type="AlphaFoldDB" id="A0A9Q9AZJ2"/>
<feature type="compositionally biased region" description="Basic and acidic residues" evidence="2">
    <location>
        <begin position="120"/>
        <end position="138"/>
    </location>
</feature>
<dbReference type="GO" id="GO:0006887">
    <property type="term" value="P:exocytosis"/>
    <property type="evidence" value="ECO:0007669"/>
    <property type="project" value="TreeGrafter"/>
</dbReference>
<evidence type="ECO:0000313" key="4">
    <source>
        <dbReference type="EMBL" id="USW58089.1"/>
    </source>
</evidence>
<reference evidence="4" key="1">
    <citation type="submission" date="2022-06" db="EMBL/GenBank/DDBJ databases">
        <title>Complete genome sequences of two strains of the flax pathogen Septoria linicola.</title>
        <authorList>
            <person name="Lapalu N."/>
            <person name="Simon A."/>
            <person name="Demenou B."/>
            <person name="Paumier D."/>
            <person name="Guillot M.-P."/>
            <person name="Gout L."/>
            <person name="Valade R."/>
        </authorList>
    </citation>
    <scope>NUCLEOTIDE SEQUENCE</scope>
    <source>
        <strain evidence="4">SE15195</strain>
    </source>
</reference>
<gene>
    <name evidence="4" type="ORF">Slin15195_G114080</name>
</gene>
<feature type="coiled-coil region" evidence="1">
    <location>
        <begin position="489"/>
        <end position="516"/>
    </location>
</feature>